<evidence type="ECO:0000256" key="2">
    <source>
        <dbReference type="ARBA" id="ARBA00010752"/>
    </source>
</evidence>
<dbReference type="PANTHER" id="PTHR30478">
    <property type="entry name" value="DNA POLYMERASE III SUBUNIT BETA"/>
    <property type="match status" value="1"/>
</dbReference>
<evidence type="ECO:0000259" key="12">
    <source>
        <dbReference type="Pfam" id="PF02768"/>
    </source>
</evidence>
<dbReference type="Pfam" id="PF02768">
    <property type="entry name" value="DNA_pol3_beta_3"/>
    <property type="match status" value="1"/>
</dbReference>
<comment type="similarity">
    <text evidence="2">Belongs to the beta sliding clamp family.</text>
</comment>
<evidence type="ECO:0000313" key="14">
    <source>
        <dbReference type="Proteomes" id="UP000175616"/>
    </source>
</evidence>
<evidence type="ECO:0000256" key="3">
    <source>
        <dbReference type="ARBA" id="ARBA00021035"/>
    </source>
</evidence>
<dbReference type="CDD" id="cd00140">
    <property type="entry name" value="beta_clamp"/>
    <property type="match status" value="1"/>
</dbReference>
<evidence type="ECO:0000256" key="9">
    <source>
        <dbReference type="ARBA" id="ARBA00023125"/>
    </source>
</evidence>
<keyword evidence="8" id="KW-0239">DNA-directed DNA polymerase</keyword>
<evidence type="ECO:0000256" key="1">
    <source>
        <dbReference type="ARBA" id="ARBA00004496"/>
    </source>
</evidence>
<evidence type="ECO:0000256" key="11">
    <source>
        <dbReference type="ARBA" id="ARBA00033276"/>
    </source>
</evidence>
<proteinExistence type="inferred from homology"/>
<evidence type="ECO:0000256" key="10">
    <source>
        <dbReference type="ARBA" id="ARBA00030988"/>
    </source>
</evidence>
<keyword evidence="4" id="KW-0963">Cytoplasm</keyword>
<dbReference type="SUPFAM" id="SSF55979">
    <property type="entry name" value="DNA clamp"/>
    <property type="match status" value="2"/>
</dbReference>
<dbReference type="GO" id="GO:0003887">
    <property type="term" value="F:DNA-directed DNA polymerase activity"/>
    <property type="evidence" value="ECO:0007669"/>
    <property type="project" value="UniProtKB-KW"/>
</dbReference>
<dbReference type="Proteomes" id="UP000175616">
    <property type="component" value="Unassembled WGS sequence"/>
</dbReference>
<protein>
    <recommendedName>
        <fullName evidence="3">Beta sliding clamp</fullName>
    </recommendedName>
    <alternativeName>
        <fullName evidence="11">Beta-clamp processivity factor</fullName>
    </alternativeName>
    <alternativeName>
        <fullName evidence="10">DNA polymerase III beta sliding clamp subunit</fullName>
    </alternativeName>
</protein>
<evidence type="ECO:0000256" key="5">
    <source>
        <dbReference type="ARBA" id="ARBA00022679"/>
    </source>
</evidence>
<dbReference type="GO" id="GO:0008408">
    <property type="term" value="F:3'-5' exonuclease activity"/>
    <property type="evidence" value="ECO:0007669"/>
    <property type="project" value="InterPro"/>
</dbReference>
<name>A0A1E7YQX5_9PROT</name>
<keyword evidence="5" id="KW-0808">Transferase</keyword>
<sequence length="396" mass="43796">MERQLSIDTLRKIATASAALVKGNSVQPIYDHVLIEDQRVVLGNATTQLEWFLDEEDRSFGFAPEAYPARDLERIAKSLPDAAQVQFGEQGQIRCGQSRFRLPVYDGAQYPVREEPLPSAWIRVQTQDLERIFPSLRRCAAKNDARTYLNGIHWQIRRVGQQEASLLVLEATDGHRAARFSLEYTPPLDSAHSPSGASADTEPSVPTLDAILPVEGLSAWMKLLSSRKIAEFSIAQIRSGVLFQGGGLRLWLTSLDGHYPSLDTILAQLEKRKDVLSLSIADFQRALTLATIGVGESQAVTLSTAPEHLLSVAAKGEERQAEDQIPAQWSGSLPLRYSFNIQYLMDVVDSVKETTKGSEDTEDPHMALRFDVSEKDPTSTFAEVPGGVLVVMPIRE</sequence>
<organism evidence="13 14">
    <name type="scientific">Acidithiobacillus caldus</name>
    <dbReference type="NCBI Taxonomy" id="33059"/>
    <lineage>
        <taxon>Bacteria</taxon>
        <taxon>Pseudomonadati</taxon>
        <taxon>Pseudomonadota</taxon>
        <taxon>Acidithiobacillia</taxon>
        <taxon>Acidithiobacillales</taxon>
        <taxon>Acidithiobacillaceae</taxon>
        <taxon>Acidithiobacillus</taxon>
    </lineage>
</organism>
<evidence type="ECO:0000313" key="13">
    <source>
        <dbReference type="EMBL" id="OFC38449.1"/>
    </source>
</evidence>
<dbReference type="InterPro" id="IPR046938">
    <property type="entry name" value="DNA_clamp_sf"/>
</dbReference>
<reference evidence="13 14" key="1">
    <citation type="submission" date="2016-06" db="EMBL/GenBank/DDBJ databases">
        <title>Gene turnover analysis identifies the evolutionary adaptation of the extremophile Acidithiobacillus caldus.</title>
        <authorList>
            <person name="Zhang X."/>
        </authorList>
    </citation>
    <scope>NUCLEOTIDE SEQUENCE [LARGE SCALE GENOMIC DNA]</scope>
    <source>
        <strain evidence="13 14">DX</strain>
    </source>
</reference>
<dbReference type="GO" id="GO:0006271">
    <property type="term" value="P:DNA strand elongation involved in DNA replication"/>
    <property type="evidence" value="ECO:0007669"/>
    <property type="project" value="TreeGrafter"/>
</dbReference>
<dbReference type="InterPro" id="IPR001001">
    <property type="entry name" value="DNA_polIII_beta"/>
</dbReference>
<dbReference type="Gene3D" id="3.10.150.10">
    <property type="entry name" value="DNA Polymerase III, subunit A, domain 2"/>
    <property type="match status" value="1"/>
</dbReference>
<keyword evidence="7" id="KW-0235">DNA replication</keyword>
<accession>A0A1E7YQX5</accession>
<evidence type="ECO:0000256" key="7">
    <source>
        <dbReference type="ARBA" id="ARBA00022705"/>
    </source>
</evidence>
<dbReference type="Gene3D" id="3.70.10.10">
    <property type="match status" value="1"/>
</dbReference>
<dbReference type="RefSeq" id="WP_070114745.1">
    <property type="nucleotide sequence ID" value="NZ_LZYE01000035.1"/>
</dbReference>
<dbReference type="GO" id="GO:0005737">
    <property type="term" value="C:cytoplasm"/>
    <property type="evidence" value="ECO:0007669"/>
    <property type="project" value="UniProtKB-SubCell"/>
</dbReference>
<dbReference type="AlphaFoldDB" id="A0A1E7YQX5"/>
<comment type="caution">
    <text evidence="13">The sequence shown here is derived from an EMBL/GenBank/DDBJ whole genome shotgun (WGS) entry which is preliminary data.</text>
</comment>
<evidence type="ECO:0000256" key="4">
    <source>
        <dbReference type="ARBA" id="ARBA00022490"/>
    </source>
</evidence>
<dbReference type="EMBL" id="LZYE01000035">
    <property type="protein sequence ID" value="OFC38449.1"/>
    <property type="molecule type" value="Genomic_DNA"/>
</dbReference>
<dbReference type="InterPro" id="IPR022635">
    <property type="entry name" value="DNA_polIII_beta_C"/>
</dbReference>
<gene>
    <name evidence="13" type="ORF">BAE27_01950</name>
</gene>
<keyword evidence="6" id="KW-0548">Nucleotidyltransferase</keyword>
<dbReference type="PANTHER" id="PTHR30478:SF0">
    <property type="entry name" value="BETA SLIDING CLAMP"/>
    <property type="match status" value="1"/>
</dbReference>
<comment type="subcellular location">
    <subcellularLocation>
        <location evidence="1">Cytoplasm</location>
    </subcellularLocation>
</comment>
<evidence type="ECO:0000256" key="8">
    <source>
        <dbReference type="ARBA" id="ARBA00022932"/>
    </source>
</evidence>
<dbReference type="GO" id="GO:0009360">
    <property type="term" value="C:DNA polymerase III complex"/>
    <property type="evidence" value="ECO:0007669"/>
    <property type="project" value="InterPro"/>
</dbReference>
<evidence type="ECO:0000256" key="6">
    <source>
        <dbReference type="ARBA" id="ARBA00022695"/>
    </source>
</evidence>
<dbReference type="SMART" id="SM00480">
    <property type="entry name" value="POL3Bc"/>
    <property type="match status" value="1"/>
</dbReference>
<dbReference type="GO" id="GO:0003677">
    <property type="term" value="F:DNA binding"/>
    <property type="evidence" value="ECO:0007669"/>
    <property type="project" value="UniProtKB-KW"/>
</dbReference>
<feature type="domain" description="DNA polymerase III beta sliding clamp C-terminal" evidence="12">
    <location>
        <begin position="272"/>
        <end position="353"/>
    </location>
</feature>
<keyword evidence="9" id="KW-0238">DNA-binding</keyword>